<dbReference type="InterPro" id="IPR025351">
    <property type="entry name" value="Pvc16_N"/>
</dbReference>
<name>A0AA44CAG6_9GAMM</name>
<proteinExistence type="predicted"/>
<dbReference type="RefSeq" id="WP_165894035.1">
    <property type="nucleotide sequence ID" value="NZ_JAAPAP010000024.1"/>
</dbReference>
<gene>
    <name evidence="2" type="ORF">HA520_20555</name>
</gene>
<comment type="caution">
    <text evidence="2">The sequence shown here is derived from an EMBL/GenBank/DDBJ whole genome shotgun (WGS) entry which is preliminary data.</text>
</comment>
<evidence type="ECO:0000313" key="3">
    <source>
        <dbReference type="Proteomes" id="UP000736384"/>
    </source>
</evidence>
<reference evidence="2" key="1">
    <citation type="submission" date="2020-03" db="EMBL/GenBank/DDBJ databases">
        <title>Genome assembly of Azotobacter chroococcum W5.</title>
        <authorList>
            <person name="Kannepalli A."/>
        </authorList>
    </citation>
    <scope>NUCLEOTIDE SEQUENCE</scope>
    <source>
        <strain evidence="2">W5</strain>
    </source>
</reference>
<accession>A0AA44CAG6</accession>
<sequence length="449" mass="48193">MSNALAIAVVTSVLRDLLKDGLLKDRLLNQDVSAMLGRAIEVSLLPPDRVVAGDGAEVSQLNLFLRQVTPNLGWRNEGLPSRDDSGRQRLSNPPLALNLHYLLSAYSGGDLHAEVLLGCAMQALHETPVLTRGAIQAALKPAVPPVSALEEALIDSGLEQQIELIKITPESLSTEEMSNLWNATQSHFRPSAAYVASVVLIASTDPVRSPLPVLSRGIVHPVTLRDRGVIVEPGLMPPVPMLQTIDPDPLRKQPAASLGRTIKLIGHHLDGTAREAVLSNDRFEIEEVIGESAAGGAAGLQFAIPVARAADFPVGVYRVGARVLRPGESHSRETNRLAMTLAPEITNLPMNVMRDGAGTASFTIEFRPQLRAGQSVVLVLGQQEYRLQDDFVAPASSLKFVIEDAPVSEAGGPGHLVRLRIDGIENPIIDLSAPPPATPKFLNQRIKIQ</sequence>
<evidence type="ECO:0000313" key="2">
    <source>
        <dbReference type="EMBL" id="NHN79638.1"/>
    </source>
</evidence>
<dbReference type="EMBL" id="JAAPAP010000024">
    <property type="protein sequence ID" value="NHN79638.1"/>
    <property type="molecule type" value="Genomic_DNA"/>
</dbReference>
<dbReference type="Proteomes" id="UP000736384">
    <property type="component" value="Unassembled WGS sequence"/>
</dbReference>
<organism evidence="2 3">
    <name type="scientific">Azotobacter chroococcum</name>
    <dbReference type="NCBI Taxonomy" id="353"/>
    <lineage>
        <taxon>Bacteria</taxon>
        <taxon>Pseudomonadati</taxon>
        <taxon>Pseudomonadota</taxon>
        <taxon>Gammaproteobacteria</taxon>
        <taxon>Pseudomonadales</taxon>
        <taxon>Pseudomonadaceae</taxon>
        <taxon>Azotobacter</taxon>
    </lineage>
</organism>
<dbReference type="Pfam" id="PF14065">
    <property type="entry name" value="Pvc16_N"/>
    <property type="match status" value="1"/>
</dbReference>
<evidence type="ECO:0000259" key="1">
    <source>
        <dbReference type="Pfam" id="PF14065"/>
    </source>
</evidence>
<dbReference type="AlphaFoldDB" id="A0AA44CAG6"/>
<feature type="domain" description="Pvc16 N-terminal" evidence="1">
    <location>
        <begin position="10"/>
        <end position="214"/>
    </location>
</feature>
<protein>
    <submittedName>
        <fullName evidence="2">DUF4255 domain-containing protein</fullName>
    </submittedName>
</protein>